<dbReference type="Gene3D" id="3.30.1780.10">
    <property type="entry name" value="ornithine cyclodeaminase, domain 1"/>
    <property type="match status" value="1"/>
</dbReference>
<dbReference type="InterPro" id="IPR023401">
    <property type="entry name" value="ODC_N"/>
</dbReference>
<dbReference type="PANTHER" id="PTHR13812">
    <property type="entry name" value="KETIMINE REDUCTASE MU-CRYSTALLIN"/>
    <property type="match status" value="1"/>
</dbReference>
<dbReference type="EMBL" id="QZKI01000062">
    <property type="protein sequence ID" value="RJP71131.1"/>
    <property type="molecule type" value="Genomic_DNA"/>
</dbReference>
<proteinExistence type="inferred from homology"/>
<dbReference type="Proteomes" id="UP000285961">
    <property type="component" value="Unassembled WGS sequence"/>
</dbReference>
<reference evidence="2 3" key="1">
    <citation type="journal article" date="2017" name="ISME J.">
        <title>Energy and carbon metabolisms in a deep terrestrial subsurface fluid microbial community.</title>
        <authorList>
            <person name="Momper L."/>
            <person name="Jungbluth S.P."/>
            <person name="Lee M.D."/>
            <person name="Amend J.P."/>
        </authorList>
    </citation>
    <scope>NUCLEOTIDE SEQUENCE [LARGE SCALE GENOMIC DNA]</scope>
    <source>
        <strain evidence="2">SURF_17</strain>
    </source>
</reference>
<dbReference type="Gene3D" id="3.40.50.720">
    <property type="entry name" value="NAD(P)-binding Rossmann-like Domain"/>
    <property type="match status" value="1"/>
</dbReference>
<dbReference type="PANTHER" id="PTHR13812:SF19">
    <property type="entry name" value="KETIMINE REDUCTASE MU-CRYSTALLIN"/>
    <property type="match status" value="1"/>
</dbReference>
<evidence type="ECO:0000313" key="3">
    <source>
        <dbReference type="Proteomes" id="UP000285961"/>
    </source>
</evidence>
<accession>A0A419F041</accession>
<comment type="caution">
    <text evidence="2">The sequence shown here is derived from an EMBL/GenBank/DDBJ whole genome shotgun (WGS) entry which is preliminary data.</text>
</comment>
<comment type="similarity">
    <text evidence="1">Belongs to the ornithine cyclodeaminase/mu-crystallin family.</text>
</comment>
<organism evidence="2 3">
    <name type="scientific">Candidatus Abyssobacteria bacterium SURF_17</name>
    <dbReference type="NCBI Taxonomy" id="2093361"/>
    <lineage>
        <taxon>Bacteria</taxon>
        <taxon>Pseudomonadati</taxon>
        <taxon>Candidatus Hydrogenedentota</taxon>
        <taxon>Candidatus Abyssobacteria</taxon>
    </lineage>
</organism>
<protein>
    <submittedName>
        <fullName evidence="2">Ornithine cyclodeaminase family protein</fullName>
    </submittedName>
</protein>
<name>A0A419F041_9BACT</name>
<evidence type="ECO:0000256" key="1">
    <source>
        <dbReference type="ARBA" id="ARBA00008903"/>
    </source>
</evidence>
<dbReference type="FunFam" id="3.30.1780.10:FF:000002">
    <property type="entry name" value="Ornithine cyclodeaminase"/>
    <property type="match status" value="1"/>
</dbReference>
<dbReference type="Pfam" id="PF02423">
    <property type="entry name" value="OCD_Mu_crystall"/>
    <property type="match status" value="1"/>
</dbReference>
<dbReference type="PIRSF" id="PIRSF001439">
    <property type="entry name" value="CryM"/>
    <property type="match status" value="1"/>
</dbReference>
<dbReference type="GO" id="GO:0005737">
    <property type="term" value="C:cytoplasm"/>
    <property type="evidence" value="ECO:0007669"/>
    <property type="project" value="TreeGrafter"/>
</dbReference>
<dbReference type="InterPro" id="IPR036291">
    <property type="entry name" value="NAD(P)-bd_dom_sf"/>
</dbReference>
<gene>
    <name evidence="2" type="ORF">C4532_08275</name>
</gene>
<evidence type="ECO:0000313" key="2">
    <source>
        <dbReference type="EMBL" id="RJP71131.1"/>
    </source>
</evidence>
<sequence length="327" mass="35757">MKFSEKILYLSQADIARTGLGMAEIIAVVEQVFREKAAGKVEMPPKPGIHPRNDSFIHAMPAYVPALNAAAVKWVSGYPGNAAHGLPYILGLLILNDPETGMPIAVMDAAWITAMRTAAASAVAARYLANPHPHTLAIIGCGVQGRTHAEAMAAVFPSISQIRAFDISAANVDRYIAEMSPRFTRQTFTRCNSSRKATSDADIIVTAGALKKIPEPGIERGWVKPGVFACPVDFDTYWHRAALREFGKIITDDIPQFRYYQQNGYFSDFPDIYADLSDIVTSKRPARASAGERIMSMHLGLAIEDAAVARKLYEMAVESGIGEWLER</sequence>
<dbReference type="SUPFAM" id="SSF51735">
    <property type="entry name" value="NAD(P)-binding Rossmann-fold domains"/>
    <property type="match status" value="1"/>
</dbReference>
<dbReference type="AlphaFoldDB" id="A0A419F041"/>
<dbReference type="InterPro" id="IPR003462">
    <property type="entry name" value="ODC_Mu_crystall"/>
</dbReference>